<keyword evidence="1" id="KW-0472">Membrane</keyword>
<dbReference type="AlphaFoldDB" id="A0A381QKT9"/>
<keyword evidence="1" id="KW-1133">Transmembrane helix</keyword>
<evidence type="ECO:0000256" key="1">
    <source>
        <dbReference type="SAM" id="Phobius"/>
    </source>
</evidence>
<keyword evidence="1" id="KW-0812">Transmembrane</keyword>
<protein>
    <recommendedName>
        <fullName evidence="3">HupE / UreJ protein</fullName>
    </recommendedName>
</protein>
<feature type="transmembrane region" description="Helical" evidence="1">
    <location>
        <begin position="239"/>
        <end position="257"/>
    </location>
</feature>
<feature type="transmembrane region" description="Helical" evidence="1">
    <location>
        <begin position="205"/>
        <end position="232"/>
    </location>
</feature>
<name>A0A381QKT9_9ZZZZ</name>
<organism evidence="2">
    <name type="scientific">marine metagenome</name>
    <dbReference type="NCBI Taxonomy" id="408172"/>
    <lineage>
        <taxon>unclassified sequences</taxon>
        <taxon>metagenomes</taxon>
        <taxon>ecological metagenomes</taxon>
    </lineage>
</organism>
<proteinExistence type="predicted"/>
<feature type="transmembrane region" description="Helical" evidence="1">
    <location>
        <begin position="85"/>
        <end position="110"/>
    </location>
</feature>
<feature type="transmembrane region" description="Helical" evidence="1">
    <location>
        <begin position="172"/>
        <end position="193"/>
    </location>
</feature>
<evidence type="ECO:0000313" key="2">
    <source>
        <dbReference type="EMBL" id="SUZ79640.1"/>
    </source>
</evidence>
<dbReference type="InterPro" id="IPR032809">
    <property type="entry name" value="Put_HupE_UreJ"/>
</dbReference>
<accession>A0A381QKT9</accession>
<dbReference type="EMBL" id="UINC01001394">
    <property type="protein sequence ID" value="SUZ79640.1"/>
    <property type="molecule type" value="Genomic_DNA"/>
</dbReference>
<reference evidence="2" key="1">
    <citation type="submission" date="2018-05" db="EMBL/GenBank/DDBJ databases">
        <authorList>
            <person name="Lanie J.A."/>
            <person name="Ng W.-L."/>
            <person name="Kazmierczak K.M."/>
            <person name="Andrzejewski T.M."/>
            <person name="Davidsen T.M."/>
            <person name="Wayne K.J."/>
            <person name="Tettelin H."/>
            <person name="Glass J.I."/>
            <person name="Rusch D."/>
            <person name="Podicherti R."/>
            <person name="Tsui H.-C.T."/>
            <person name="Winkler M.E."/>
        </authorList>
    </citation>
    <scope>NUCLEOTIDE SEQUENCE</scope>
</reference>
<gene>
    <name evidence="2" type="ORF">METZ01_LOCUS32494</name>
</gene>
<dbReference type="Pfam" id="PF13795">
    <property type="entry name" value="HupE_UreJ_2"/>
    <property type="match status" value="1"/>
</dbReference>
<sequence>MGLSVSTNCDATELSASLTDGALIEVLELECGEESLQYIEINGLDRTLIDTLVNIKRLDGSIDEILINGNEPRLDLTAATPTVPVYLIIGIEHLLLGFDHILFVIMLLYLVRSSWEIFKVVTSFTIAHSLTLALSAFELVQLSSAPVEAVIAGSIVLLAYENLQKSGSVSKAFPVLVAFGFGLLHGLGFAGAVAEIGLPEESQLIALLLFNIGIELGQLVIIAVVLVLLMVIRLKFIRLLYEAPIYLTGGIASFWFVQRSWQIFAPAIG</sequence>
<evidence type="ECO:0008006" key="3">
    <source>
        <dbReference type="Google" id="ProtNLM"/>
    </source>
</evidence>